<feature type="signal peptide" evidence="1">
    <location>
        <begin position="1"/>
        <end position="26"/>
    </location>
</feature>
<dbReference type="EMBL" id="JAWDIO010000002">
    <property type="protein sequence ID" value="MDU0353082.1"/>
    <property type="molecule type" value="Genomic_DNA"/>
</dbReference>
<feature type="chain" id="PRO_5046786122" evidence="1">
    <location>
        <begin position="27"/>
        <end position="210"/>
    </location>
</feature>
<dbReference type="Proteomes" id="UP001247805">
    <property type="component" value="Unassembled WGS sequence"/>
</dbReference>
<comment type="caution">
    <text evidence="2">The sequence shown here is derived from an EMBL/GenBank/DDBJ whole genome shotgun (WGS) entry which is preliminary data.</text>
</comment>
<evidence type="ECO:0000313" key="2">
    <source>
        <dbReference type="EMBL" id="MDU0353082.1"/>
    </source>
</evidence>
<sequence>MKRQFQKVGLAILAASFTVGALHASAATNDTQHTSLLGGLLGLQSTATSSSSADAASSNTLNLSDLTSIVDVNQLTDALGLPELPVVSSLVSMNNEILIQGGELPILRDLVNLIGGVITHELPIVSGIGIRVSDLQLAILKQLPLIVKVTENQAVFTAGSLEQCQVYGSHVLDASFNKVKWNLYNGRDIEANVSEMELTLARRFRSRFIG</sequence>
<protein>
    <submittedName>
        <fullName evidence="2">Uncharacterized protein</fullName>
    </submittedName>
</protein>
<evidence type="ECO:0000256" key="1">
    <source>
        <dbReference type="SAM" id="SignalP"/>
    </source>
</evidence>
<organism evidence="2 3">
    <name type="scientific">Paraglaciecola aquimarina</name>
    <dbReference type="NCBI Taxonomy" id="1235557"/>
    <lineage>
        <taxon>Bacteria</taxon>
        <taxon>Pseudomonadati</taxon>
        <taxon>Pseudomonadota</taxon>
        <taxon>Gammaproteobacteria</taxon>
        <taxon>Alteromonadales</taxon>
        <taxon>Alteromonadaceae</taxon>
        <taxon>Paraglaciecola</taxon>
    </lineage>
</organism>
<proteinExistence type="predicted"/>
<reference evidence="2 3" key="1">
    <citation type="submission" date="2023-10" db="EMBL/GenBank/DDBJ databases">
        <title>Glaciecola aquimarina strain GGW-M5 nov., isolated from a coastal seawater.</title>
        <authorList>
            <person name="Bayburt H."/>
            <person name="Kim J.M."/>
            <person name="Choi B.J."/>
            <person name="Jeon C.O."/>
        </authorList>
    </citation>
    <scope>NUCLEOTIDE SEQUENCE [LARGE SCALE GENOMIC DNA]</scope>
    <source>
        <strain evidence="2 3">KCTC 32108</strain>
    </source>
</reference>
<keyword evidence="1" id="KW-0732">Signal</keyword>
<dbReference type="RefSeq" id="WP_316024777.1">
    <property type="nucleotide sequence ID" value="NZ_JAWDIO010000002.1"/>
</dbReference>
<evidence type="ECO:0000313" key="3">
    <source>
        <dbReference type="Proteomes" id="UP001247805"/>
    </source>
</evidence>
<name>A0ABU3SSY7_9ALTE</name>
<keyword evidence="3" id="KW-1185">Reference proteome</keyword>
<gene>
    <name evidence="2" type="ORF">RS130_03290</name>
</gene>
<accession>A0ABU3SSY7</accession>